<sequence length="144" mass="15456">MHRWIRLGLAAAFTLAMGTASGHGLLGHMDWCSAGTAVVVKQFSFSTAELREYRRCLRDGTCASETPCVTQTCGQFGDDWSVAARMAYSFCKESGGNMNTDLGTGAPVVEVPATFYDQGHHQNYHLSQGAAGVCVVCTQEPGDR</sequence>
<proteinExistence type="predicted"/>
<keyword evidence="1" id="KW-0732">Signal</keyword>
<evidence type="ECO:0000313" key="3">
    <source>
        <dbReference type="Proteomes" id="UP001064632"/>
    </source>
</evidence>
<dbReference type="Proteomes" id="UP001064632">
    <property type="component" value="Chromosome"/>
</dbReference>
<dbReference type="RefSeq" id="WP_261694629.1">
    <property type="nucleotide sequence ID" value="NZ_CP104694.1"/>
</dbReference>
<protein>
    <recommendedName>
        <fullName evidence="4">Secreted protein</fullName>
    </recommendedName>
</protein>
<feature type="signal peptide" evidence="1">
    <location>
        <begin position="1"/>
        <end position="22"/>
    </location>
</feature>
<keyword evidence="3" id="KW-1185">Reference proteome</keyword>
<evidence type="ECO:0000256" key="1">
    <source>
        <dbReference type="SAM" id="SignalP"/>
    </source>
</evidence>
<evidence type="ECO:0000313" key="2">
    <source>
        <dbReference type="EMBL" id="UXI67659.1"/>
    </source>
</evidence>
<gene>
    <name evidence="2" type="ORF">N4264_23435</name>
</gene>
<organism evidence="2 3">
    <name type="scientific">Tahibacter amnicola</name>
    <dbReference type="NCBI Taxonomy" id="2976241"/>
    <lineage>
        <taxon>Bacteria</taxon>
        <taxon>Pseudomonadati</taxon>
        <taxon>Pseudomonadota</taxon>
        <taxon>Gammaproteobacteria</taxon>
        <taxon>Lysobacterales</taxon>
        <taxon>Rhodanobacteraceae</taxon>
        <taxon>Tahibacter</taxon>
    </lineage>
</organism>
<reference evidence="2" key="1">
    <citation type="submission" date="2022-09" db="EMBL/GenBank/DDBJ databases">
        <title>Tahibacter sp. nov., isolated from a fresh water.</title>
        <authorList>
            <person name="Baek J.H."/>
            <person name="Lee J.K."/>
            <person name="Kim J.M."/>
            <person name="Jeon C.O."/>
        </authorList>
    </citation>
    <scope>NUCLEOTIDE SEQUENCE</scope>
    <source>
        <strain evidence="2">W38</strain>
    </source>
</reference>
<dbReference type="EMBL" id="CP104694">
    <property type="protein sequence ID" value="UXI67659.1"/>
    <property type="molecule type" value="Genomic_DNA"/>
</dbReference>
<name>A0ABY6BD42_9GAMM</name>
<accession>A0ABY6BD42</accession>
<feature type="chain" id="PRO_5045583186" description="Secreted protein" evidence="1">
    <location>
        <begin position="23"/>
        <end position="144"/>
    </location>
</feature>
<evidence type="ECO:0008006" key="4">
    <source>
        <dbReference type="Google" id="ProtNLM"/>
    </source>
</evidence>